<organism evidence="8 9">
    <name type="scientific">Lentithecium fluviatile CBS 122367</name>
    <dbReference type="NCBI Taxonomy" id="1168545"/>
    <lineage>
        <taxon>Eukaryota</taxon>
        <taxon>Fungi</taxon>
        <taxon>Dikarya</taxon>
        <taxon>Ascomycota</taxon>
        <taxon>Pezizomycotina</taxon>
        <taxon>Dothideomycetes</taxon>
        <taxon>Pleosporomycetidae</taxon>
        <taxon>Pleosporales</taxon>
        <taxon>Massarineae</taxon>
        <taxon>Lentitheciaceae</taxon>
        <taxon>Lentithecium</taxon>
    </lineage>
</organism>
<dbReference type="CDD" id="cd00180">
    <property type="entry name" value="PKc"/>
    <property type="match status" value="1"/>
</dbReference>
<evidence type="ECO:0000256" key="3">
    <source>
        <dbReference type="ARBA" id="ARBA00022741"/>
    </source>
</evidence>
<gene>
    <name evidence="8" type="ORF">K458DRAFT_426122</name>
</gene>
<protein>
    <submittedName>
        <fullName evidence="8">Kinase-like protein</fullName>
    </submittedName>
</protein>
<sequence>MSAHTLTILIHVAVGSRFQAGGVLYCISPEPSARQTARQLSSDYSATNLGETLQVDNKSRVWVVDRSRYGTAAEYEGVGTNERKAGEAFLVAFGPGQKSVVTDITVHDGRAYKTYLRNDLATTVPERIDQNLTLLDRGALGKGGQGEVLKVLCVNTAKFYVWKTFFCKGKKRVRNEKCLEPIQTKIEILSRFYPMGSLQDRRLDTRQTEGVLYQILNELRYAHQHRIVHRDIKPGNVLVGPQCHVVLSDFGIATRLEEGRCAGRMGSYPYMAPEVSNSTHYNEKVDLWRAGVTMFQTGCSIPLQADFHRYNIAGWARSWTEAIIENFQEKIVESDITTGL</sequence>
<keyword evidence="2" id="KW-0808">Transferase</keyword>
<keyword evidence="9" id="KW-1185">Reference proteome</keyword>
<feature type="chain" id="PRO_5026156287" evidence="6">
    <location>
        <begin position="16"/>
        <end position="340"/>
    </location>
</feature>
<feature type="domain" description="Protein kinase" evidence="7">
    <location>
        <begin position="87"/>
        <end position="340"/>
    </location>
</feature>
<dbReference type="PROSITE" id="PS50011">
    <property type="entry name" value="PROTEIN_KINASE_DOM"/>
    <property type="match status" value="1"/>
</dbReference>
<dbReference type="SUPFAM" id="SSF56112">
    <property type="entry name" value="Protein kinase-like (PK-like)"/>
    <property type="match status" value="1"/>
</dbReference>
<feature type="signal peptide" evidence="6">
    <location>
        <begin position="1"/>
        <end position="15"/>
    </location>
</feature>
<evidence type="ECO:0000313" key="8">
    <source>
        <dbReference type="EMBL" id="KAF2690655.1"/>
    </source>
</evidence>
<proteinExistence type="predicted"/>
<dbReference type="Proteomes" id="UP000799291">
    <property type="component" value="Unassembled WGS sequence"/>
</dbReference>
<evidence type="ECO:0000259" key="7">
    <source>
        <dbReference type="PROSITE" id="PS50011"/>
    </source>
</evidence>
<evidence type="ECO:0000256" key="4">
    <source>
        <dbReference type="ARBA" id="ARBA00022777"/>
    </source>
</evidence>
<keyword evidence="1" id="KW-0723">Serine/threonine-protein kinase</keyword>
<evidence type="ECO:0000256" key="2">
    <source>
        <dbReference type="ARBA" id="ARBA00022679"/>
    </source>
</evidence>
<dbReference type="PROSITE" id="PS00108">
    <property type="entry name" value="PROTEIN_KINASE_ST"/>
    <property type="match status" value="1"/>
</dbReference>
<keyword evidence="3" id="KW-0547">Nucleotide-binding</keyword>
<dbReference type="EMBL" id="MU005570">
    <property type="protein sequence ID" value="KAF2690655.1"/>
    <property type="molecule type" value="Genomic_DNA"/>
</dbReference>
<evidence type="ECO:0000256" key="1">
    <source>
        <dbReference type="ARBA" id="ARBA00022527"/>
    </source>
</evidence>
<keyword evidence="6" id="KW-0732">Signal</keyword>
<name>A0A6G1JKJ0_9PLEO</name>
<dbReference type="InterPro" id="IPR011009">
    <property type="entry name" value="Kinase-like_dom_sf"/>
</dbReference>
<dbReference type="GO" id="GO:0004674">
    <property type="term" value="F:protein serine/threonine kinase activity"/>
    <property type="evidence" value="ECO:0007669"/>
    <property type="project" value="UniProtKB-KW"/>
</dbReference>
<accession>A0A6G1JKJ0</accession>
<dbReference type="Pfam" id="PF00069">
    <property type="entry name" value="Pkinase"/>
    <property type="match status" value="1"/>
</dbReference>
<evidence type="ECO:0000256" key="6">
    <source>
        <dbReference type="SAM" id="SignalP"/>
    </source>
</evidence>
<evidence type="ECO:0000313" key="9">
    <source>
        <dbReference type="Proteomes" id="UP000799291"/>
    </source>
</evidence>
<dbReference type="OrthoDB" id="4062651at2759"/>
<dbReference type="GO" id="GO:0005524">
    <property type="term" value="F:ATP binding"/>
    <property type="evidence" value="ECO:0007669"/>
    <property type="project" value="UniProtKB-KW"/>
</dbReference>
<keyword evidence="4 8" id="KW-0418">Kinase</keyword>
<evidence type="ECO:0000256" key="5">
    <source>
        <dbReference type="ARBA" id="ARBA00022840"/>
    </source>
</evidence>
<dbReference type="AlphaFoldDB" id="A0A6G1JKJ0"/>
<reference evidence="8" key="1">
    <citation type="journal article" date="2020" name="Stud. Mycol.">
        <title>101 Dothideomycetes genomes: a test case for predicting lifestyles and emergence of pathogens.</title>
        <authorList>
            <person name="Haridas S."/>
            <person name="Albert R."/>
            <person name="Binder M."/>
            <person name="Bloem J."/>
            <person name="Labutti K."/>
            <person name="Salamov A."/>
            <person name="Andreopoulos B."/>
            <person name="Baker S."/>
            <person name="Barry K."/>
            <person name="Bills G."/>
            <person name="Bluhm B."/>
            <person name="Cannon C."/>
            <person name="Castanera R."/>
            <person name="Culley D."/>
            <person name="Daum C."/>
            <person name="Ezra D."/>
            <person name="Gonzalez J."/>
            <person name="Henrissat B."/>
            <person name="Kuo A."/>
            <person name="Liang C."/>
            <person name="Lipzen A."/>
            <person name="Lutzoni F."/>
            <person name="Magnuson J."/>
            <person name="Mondo S."/>
            <person name="Nolan M."/>
            <person name="Ohm R."/>
            <person name="Pangilinan J."/>
            <person name="Park H.-J."/>
            <person name="Ramirez L."/>
            <person name="Alfaro M."/>
            <person name="Sun H."/>
            <person name="Tritt A."/>
            <person name="Yoshinaga Y."/>
            <person name="Zwiers L.-H."/>
            <person name="Turgeon B."/>
            <person name="Goodwin S."/>
            <person name="Spatafora J."/>
            <person name="Crous P."/>
            <person name="Grigoriev I."/>
        </authorList>
    </citation>
    <scope>NUCLEOTIDE SEQUENCE</scope>
    <source>
        <strain evidence="8">CBS 122367</strain>
    </source>
</reference>
<dbReference type="InterPro" id="IPR008271">
    <property type="entry name" value="Ser/Thr_kinase_AS"/>
</dbReference>
<dbReference type="SMART" id="SM00220">
    <property type="entry name" value="S_TKc"/>
    <property type="match status" value="1"/>
</dbReference>
<dbReference type="PANTHER" id="PTHR24351">
    <property type="entry name" value="RIBOSOMAL PROTEIN S6 KINASE"/>
    <property type="match status" value="1"/>
</dbReference>
<keyword evidence="5" id="KW-0067">ATP-binding</keyword>
<dbReference type="Gene3D" id="1.10.510.10">
    <property type="entry name" value="Transferase(Phosphotransferase) domain 1"/>
    <property type="match status" value="1"/>
</dbReference>
<dbReference type="InterPro" id="IPR000719">
    <property type="entry name" value="Prot_kinase_dom"/>
</dbReference>